<accession>A0A5N8W703</accession>
<organism evidence="1 2">
    <name type="scientific">Streptomyces phyllanthi</name>
    <dbReference type="NCBI Taxonomy" id="1803180"/>
    <lineage>
        <taxon>Bacteria</taxon>
        <taxon>Bacillati</taxon>
        <taxon>Actinomycetota</taxon>
        <taxon>Actinomycetes</taxon>
        <taxon>Kitasatosporales</taxon>
        <taxon>Streptomycetaceae</taxon>
        <taxon>Streptomyces</taxon>
    </lineage>
</organism>
<gene>
    <name evidence="1" type="ORF">FNH04_26115</name>
</gene>
<proteinExistence type="predicted"/>
<dbReference type="Gene3D" id="3.40.1000.10">
    <property type="entry name" value="Mog1/PsbP, alpha/beta/alpha sandwich"/>
    <property type="match status" value="1"/>
</dbReference>
<protein>
    <recommendedName>
        <fullName evidence="3">DUF1795 domain-containing protein</fullName>
    </recommendedName>
</protein>
<dbReference type="RefSeq" id="WP_322723894.1">
    <property type="nucleotide sequence ID" value="NZ_BAABEQ010000030.1"/>
</dbReference>
<name>A0A5N8W703_9ACTN</name>
<evidence type="ECO:0008006" key="3">
    <source>
        <dbReference type="Google" id="ProtNLM"/>
    </source>
</evidence>
<reference evidence="1 2" key="1">
    <citation type="submission" date="2019-07" db="EMBL/GenBank/DDBJ databases">
        <title>New species of Amycolatopsis and Streptomyces.</title>
        <authorList>
            <person name="Duangmal K."/>
            <person name="Teo W.F.A."/>
            <person name="Lipun K."/>
        </authorList>
    </citation>
    <scope>NUCLEOTIDE SEQUENCE [LARGE SCALE GENOMIC DNA]</scope>
    <source>
        <strain evidence="1 2">TISTR 2346</strain>
    </source>
</reference>
<dbReference type="EMBL" id="VJZE01000212">
    <property type="protein sequence ID" value="MPY43261.1"/>
    <property type="molecule type" value="Genomic_DNA"/>
</dbReference>
<evidence type="ECO:0000313" key="2">
    <source>
        <dbReference type="Proteomes" id="UP000326979"/>
    </source>
</evidence>
<sequence>MCGCRGCQRPVPIQFELPEGWRAAPPDAVGAPQAAFVARHPQPDAGFTANITIDGEYRPDAATLSEIAHQSVERLSQAATSVEVTGHREIGSADAPGFTQTLAVSAVVGGVARDLIQSQVYLSMLDVTDPHKRSVIRLVLTATVSQHPDVLSDFQDFLRTVRPDTDAAS</sequence>
<dbReference type="AlphaFoldDB" id="A0A5N8W703"/>
<keyword evidence="2" id="KW-1185">Reference proteome</keyword>
<comment type="caution">
    <text evidence="1">The sequence shown here is derived from an EMBL/GenBank/DDBJ whole genome shotgun (WGS) entry which is preliminary data.</text>
</comment>
<dbReference type="Proteomes" id="UP000326979">
    <property type="component" value="Unassembled WGS sequence"/>
</dbReference>
<evidence type="ECO:0000313" key="1">
    <source>
        <dbReference type="EMBL" id="MPY43261.1"/>
    </source>
</evidence>